<dbReference type="SUPFAM" id="SSF56784">
    <property type="entry name" value="HAD-like"/>
    <property type="match status" value="1"/>
</dbReference>
<accession>A0A2M7QGZ1</accession>
<dbReference type="SFLD" id="SFLDG01129">
    <property type="entry name" value="C1.5:_HAD__Beta-PGM__Phosphata"/>
    <property type="match status" value="1"/>
</dbReference>
<dbReference type="Gene3D" id="3.40.50.1000">
    <property type="entry name" value="HAD superfamily/HAD-like"/>
    <property type="match status" value="1"/>
</dbReference>
<reference evidence="2" key="1">
    <citation type="submission" date="2017-09" db="EMBL/GenBank/DDBJ databases">
        <title>Depth-based differentiation of microbial function through sediment-hosted aquifers and enrichment of novel symbionts in the deep terrestrial subsurface.</title>
        <authorList>
            <person name="Probst A.J."/>
            <person name="Ladd B."/>
            <person name="Jarett J.K."/>
            <person name="Geller-Mcgrath D.E."/>
            <person name="Sieber C.M.K."/>
            <person name="Emerson J.B."/>
            <person name="Anantharaman K."/>
            <person name="Thomas B.C."/>
            <person name="Malmstrom R."/>
            <person name="Stieglmeier M."/>
            <person name="Klingl A."/>
            <person name="Woyke T."/>
            <person name="Ryan C.M."/>
            <person name="Banfield J.F."/>
        </authorList>
    </citation>
    <scope>NUCLEOTIDE SEQUENCE [LARGE SCALE GENOMIC DNA]</scope>
</reference>
<dbReference type="InterPro" id="IPR041492">
    <property type="entry name" value="HAD_2"/>
</dbReference>
<dbReference type="InterPro" id="IPR023214">
    <property type="entry name" value="HAD_sf"/>
</dbReference>
<dbReference type="GO" id="GO:0005829">
    <property type="term" value="C:cytosol"/>
    <property type="evidence" value="ECO:0007669"/>
    <property type="project" value="TreeGrafter"/>
</dbReference>
<organism evidence="1 2">
    <name type="scientific">Candidatus Roizmanbacteria bacterium CG_4_10_14_0_8_um_filter_33_9</name>
    <dbReference type="NCBI Taxonomy" id="1974826"/>
    <lineage>
        <taxon>Bacteria</taxon>
        <taxon>Candidatus Roizmaniibacteriota</taxon>
    </lineage>
</organism>
<gene>
    <name evidence="1" type="ORF">COY87_05410</name>
</gene>
<dbReference type="InterPro" id="IPR023198">
    <property type="entry name" value="PGP-like_dom2"/>
</dbReference>
<dbReference type="InterPro" id="IPR006439">
    <property type="entry name" value="HAD-SF_hydro_IA"/>
</dbReference>
<dbReference type="PANTHER" id="PTHR43434">
    <property type="entry name" value="PHOSPHOGLYCOLATE PHOSPHATASE"/>
    <property type="match status" value="1"/>
</dbReference>
<comment type="caution">
    <text evidence="1">The sequence shown here is derived from an EMBL/GenBank/DDBJ whole genome shotgun (WGS) entry which is preliminary data.</text>
</comment>
<dbReference type="PANTHER" id="PTHR43434:SF13">
    <property type="entry name" value="PHOSPHOGLYCOLATE PHOSPHATASE"/>
    <property type="match status" value="1"/>
</dbReference>
<evidence type="ECO:0000313" key="1">
    <source>
        <dbReference type="EMBL" id="PIY71594.1"/>
    </source>
</evidence>
<protein>
    <submittedName>
        <fullName evidence="1">Carotenoid oxygenase</fullName>
    </submittedName>
</protein>
<dbReference type="AlphaFoldDB" id="A0A2M7QGZ1"/>
<dbReference type="InterPro" id="IPR036412">
    <property type="entry name" value="HAD-like_sf"/>
</dbReference>
<dbReference type="GO" id="GO:0008967">
    <property type="term" value="F:phosphoglycolate phosphatase activity"/>
    <property type="evidence" value="ECO:0007669"/>
    <property type="project" value="TreeGrafter"/>
</dbReference>
<dbReference type="GO" id="GO:0006281">
    <property type="term" value="P:DNA repair"/>
    <property type="evidence" value="ECO:0007669"/>
    <property type="project" value="TreeGrafter"/>
</dbReference>
<dbReference type="InterPro" id="IPR050155">
    <property type="entry name" value="HAD-like_hydrolase_sf"/>
</dbReference>
<dbReference type="EMBL" id="PFLI01000184">
    <property type="protein sequence ID" value="PIY71594.1"/>
    <property type="molecule type" value="Genomic_DNA"/>
</dbReference>
<evidence type="ECO:0000313" key="2">
    <source>
        <dbReference type="Proteomes" id="UP000229401"/>
    </source>
</evidence>
<dbReference type="Gene3D" id="1.10.150.240">
    <property type="entry name" value="Putative phosphatase, domain 2"/>
    <property type="match status" value="1"/>
</dbReference>
<sequence length="209" mass="23932">MKKNVIFDFDGTIANTLPVIFAVVNKLALQVGLKQLTWDEFSELRTLSHLQLVKRYYRIIPYLSGLIPNAHKEMYNLMQAVTPFDGMIELLVFLQKKNLRLGILSSNAKDNIDLFVQKYNLDMLDFIHTEGNLFGKDKALINIMKSYSLNKKETIYIGDETRDIDACGKIGLDIISVTWGFNTKESLQKHKPMFLVEKVSDLQAVILKT</sequence>
<dbReference type="Proteomes" id="UP000229401">
    <property type="component" value="Unassembled WGS sequence"/>
</dbReference>
<proteinExistence type="predicted"/>
<dbReference type="NCBIfam" id="TIGR01549">
    <property type="entry name" value="HAD-SF-IA-v1"/>
    <property type="match status" value="1"/>
</dbReference>
<dbReference type="SFLD" id="SFLDS00003">
    <property type="entry name" value="Haloacid_Dehalogenase"/>
    <property type="match status" value="1"/>
</dbReference>
<name>A0A2M7QGZ1_9BACT</name>
<dbReference type="Pfam" id="PF13419">
    <property type="entry name" value="HAD_2"/>
    <property type="match status" value="1"/>
</dbReference>